<feature type="region of interest" description="Disordered" evidence="1">
    <location>
        <begin position="99"/>
        <end position="314"/>
    </location>
</feature>
<protein>
    <submittedName>
        <fullName evidence="2">Uncharacterized protein</fullName>
    </submittedName>
</protein>
<dbReference type="EMBL" id="CAKOGP040001814">
    <property type="protein sequence ID" value="CAJ1952959.1"/>
    <property type="molecule type" value="Genomic_DNA"/>
</dbReference>
<feature type="region of interest" description="Disordered" evidence="1">
    <location>
        <begin position="1"/>
        <end position="76"/>
    </location>
</feature>
<gene>
    <name evidence="2" type="ORF">CYCCA115_LOCUS13802</name>
</gene>
<reference evidence="2" key="1">
    <citation type="submission" date="2023-08" db="EMBL/GenBank/DDBJ databases">
        <authorList>
            <person name="Audoor S."/>
            <person name="Bilcke G."/>
        </authorList>
    </citation>
    <scope>NUCLEOTIDE SEQUENCE</scope>
</reference>
<proteinExistence type="predicted"/>
<evidence type="ECO:0000313" key="2">
    <source>
        <dbReference type="EMBL" id="CAJ1952959.1"/>
    </source>
</evidence>
<organism evidence="2 3">
    <name type="scientific">Cylindrotheca closterium</name>
    <dbReference type="NCBI Taxonomy" id="2856"/>
    <lineage>
        <taxon>Eukaryota</taxon>
        <taxon>Sar</taxon>
        <taxon>Stramenopiles</taxon>
        <taxon>Ochrophyta</taxon>
        <taxon>Bacillariophyta</taxon>
        <taxon>Bacillariophyceae</taxon>
        <taxon>Bacillariophycidae</taxon>
        <taxon>Bacillariales</taxon>
        <taxon>Bacillariaceae</taxon>
        <taxon>Cylindrotheca</taxon>
    </lineage>
</organism>
<evidence type="ECO:0000313" key="3">
    <source>
        <dbReference type="Proteomes" id="UP001295423"/>
    </source>
</evidence>
<feature type="compositionally biased region" description="Basic and acidic residues" evidence="1">
    <location>
        <begin position="34"/>
        <end position="55"/>
    </location>
</feature>
<feature type="compositionally biased region" description="Basic and acidic residues" evidence="1">
    <location>
        <begin position="108"/>
        <end position="124"/>
    </location>
</feature>
<evidence type="ECO:0000256" key="1">
    <source>
        <dbReference type="SAM" id="MobiDB-lite"/>
    </source>
</evidence>
<feature type="compositionally biased region" description="Low complexity" evidence="1">
    <location>
        <begin position="228"/>
        <end position="237"/>
    </location>
</feature>
<sequence>MKLFRKKSSPKEGSKQRRSSGYFDGRRRRSSASKGEEKHHLLETSAIERESEVSKHSTSPSSMRSHPQGDRYTASVPEIDSIVNCVINVDRMKNEEKCKATKSSESVDSAHESAQRVMTEHATETIKIGPPKVSFASDELETREDPPGDQNYQYGVSHGDSADNTDIILKEVSEQAAPPPRKTAKKSKIINFLLKGSPLHKNTPSKDKKTDSLNTTIETSRSSDSDDPAALSSSSQRLESRDSGDSPKEGRTGESTEKKTPVRTGPVEITNVNLSRLIKHKNAPKKEPETPILKPLKANRSRPRTMSMSKRNEEQFQRYIQRQNRGRKVRESQFVPSFH</sequence>
<keyword evidence="3" id="KW-1185">Reference proteome</keyword>
<feature type="compositionally biased region" description="Polar residues" evidence="1">
    <location>
        <begin position="56"/>
        <end position="65"/>
    </location>
</feature>
<dbReference type="AlphaFoldDB" id="A0AAD2FTG5"/>
<comment type="caution">
    <text evidence="2">The sequence shown here is derived from an EMBL/GenBank/DDBJ whole genome shotgun (WGS) entry which is preliminary data.</text>
</comment>
<accession>A0AAD2FTG5</accession>
<dbReference type="Proteomes" id="UP001295423">
    <property type="component" value="Unassembled WGS sequence"/>
</dbReference>
<name>A0AAD2FTG5_9STRA</name>
<feature type="compositionally biased region" description="Basic and acidic residues" evidence="1">
    <location>
        <begin position="238"/>
        <end position="260"/>
    </location>
</feature>